<name>A0A6M3J651_9ZZZZ</name>
<dbReference type="EMBL" id="MT141537">
    <property type="protein sequence ID" value="QJA65366.1"/>
    <property type="molecule type" value="Genomic_DNA"/>
</dbReference>
<proteinExistence type="predicted"/>
<accession>A0A6M3J651</accession>
<evidence type="ECO:0000313" key="2">
    <source>
        <dbReference type="EMBL" id="QJA65366.1"/>
    </source>
</evidence>
<feature type="region of interest" description="Disordered" evidence="1">
    <location>
        <begin position="1"/>
        <end position="26"/>
    </location>
</feature>
<reference evidence="2" key="1">
    <citation type="submission" date="2020-03" db="EMBL/GenBank/DDBJ databases">
        <title>The deep terrestrial virosphere.</title>
        <authorList>
            <person name="Holmfeldt K."/>
            <person name="Nilsson E."/>
            <person name="Simone D."/>
            <person name="Lopez-Fernandez M."/>
            <person name="Wu X."/>
            <person name="de Brujin I."/>
            <person name="Lundin D."/>
            <person name="Andersson A."/>
            <person name="Bertilsson S."/>
            <person name="Dopson M."/>
        </authorList>
    </citation>
    <scope>NUCLEOTIDE SEQUENCE</scope>
    <source>
        <strain evidence="3">MM415A00252</strain>
        <strain evidence="2">MM415B00400</strain>
    </source>
</reference>
<evidence type="ECO:0000256" key="1">
    <source>
        <dbReference type="SAM" id="MobiDB-lite"/>
    </source>
</evidence>
<gene>
    <name evidence="3" type="ORF">MM415A00252_0022</name>
    <name evidence="2" type="ORF">MM415B00400_0021</name>
</gene>
<dbReference type="EMBL" id="MT142518">
    <property type="protein sequence ID" value="QJA83801.1"/>
    <property type="molecule type" value="Genomic_DNA"/>
</dbReference>
<organism evidence="2">
    <name type="scientific">viral metagenome</name>
    <dbReference type="NCBI Taxonomy" id="1070528"/>
    <lineage>
        <taxon>unclassified sequences</taxon>
        <taxon>metagenomes</taxon>
        <taxon>organismal metagenomes</taxon>
    </lineage>
</organism>
<dbReference type="AlphaFoldDB" id="A0A6M3J651"/>
<evidence type="ECO:0000313" key="3">
    <source>
        <dbReference type="EMBL" id="QJA83801.1"/>
    </source>
</evidence>
<protein>
    <submittedName>
        <fullName evidence="2">Uncharacterized protein</fullName>
    </submittedName>
</protein>
<sequence>MTDHLEVTAGIDMDAYSHQDSPSAPVQPVRIGLEPVEEKVSDVSRGF</sequence>